<dbReference type="Pfam" id="PF00072">
    <property type="entry name" value="Response_reg"/>
    <property type="match status" value="1"/>
</dbReference>
<dbReference type="CDD" id="cd00156">
    <property type="entry name" value="REC"/>
    <property type="match status" value="1"/>
</dbReference>
<dbReference type="SMART" id="SM00448">
    <property type="entry name" value="REC"/>
    <property type="match status" value="1"/>
</dbReference>
<evidence type="ECO:0000313" key="5">
    <source>
        <dbReference type="Proteomes" id="UP000282323"/>
    </source>
</evidence>
<sequence length="387" mass="44128">MFRDEDFDDLTEFALSAQTEPIQVLLVDDDQQLLNLTETFLERISNQIQVIKETDVNSGVEAVENRELDCVVSDYDMPKSNGLDFLKQIREDYSDLPFILFTGKGSEEIASDAISAGVTDYLQKGGGKDKYTVLANQIENLVGKYRAEQEVYRGFKAMNSAQEGIGILNDSGEYVYLNQSYAEIYNTKPEQLLGEHWEQLYPEEEAEKFRNDILPILKKTGVWKGEAVGLSKDGERVPEEVAMTQLENGGHVCVIRDLTEEKKREKELRHEKQFLDAALNSLDHLFYVFDSDLNYVRWNDRLIEVTGYSEEEMKDISPLDLFEGETEEKIEELIYKIIEDEEVVNVEAELVTKQDEKILYDFTGSPIKSDGEVIGVCGLGRRSSQDS</sequence>
<dbReference type="SMART" id="SM00091">
    <property type="entry name" value="PAS"/>
    <property type="match status" value="2"/>
</dbReference>
<dbReference type="InterPro" id="IPR052155">
    <property type="entry name" value="Biofilm_reg_signaling"/>
</dbReference>
<dbReference type="InterPro" id="IPR000014">
    <property type="entry name" value="PAS"/>
</dbReference>
<evidence type="ECO:0000259" key="3">
    <source>
        <dbReference type="PROSITE" id="PS50112"/>
    </source>
</evidence>
<dbReference type="RefSeq" id="WP_124197342.1">
    <property type="nucleotide sequence ID" value="NZ_REGA01000024.1"/>
</dbReference>
<dbReference type="InterPro" id="IPR013656">
    <property type="entry name" value="PAS_4"/>
</dbReference>
<dbReference type="InterPro" id="IPR035965">
    <property type="entry name" value="PAS-like_dom_sf"/>
</dbReference>
<evidence type="ECO:0000256" key="1">
    <source>
        <dbReference type="PROSITE-ProRule" id="PRU00169"/>
    </source>
</evidence>
<dbReference type="SUPFAM" id="SSF52172">
    <property type="entry name" value="CheY-like"/>
    <property type="match status" value="1"/>
</dbReference>
<dbReference type="CDD" id="cd00130">
    <property type="entry name" value="PAS"/>
    <property type="match status" value="2"/>
</dbReference>
<feature type="modified residue" description="4-aspartylphosphate" evidence="1">
    <location>
        <position position="74"/>
    </location>
</feature>
<dbReference type="PANTHER" id="PTHR44757:SF2">
    <property type="entry name" value="BIOFILM ARCHITECTURE MAINTENANCE PROTEIN MBAA"/>
    <property type="match status" value="1"/>
</dbReference>
<gene>
    <name evidence="4" type="ORF">EA473_20075</name>
</gene>
<proteinExistence type="predicted"/>
<dbReference type="InterPro" id="IPR011006">
    <property type="entry name" value="CheY-like_superfamily"/>
</dbReference>
<dbReference type="SUPFAM" id="SSF55785">
    <property type="entry name" value="PYP-like sensor domain (PAS domain)"/>
    <property type="match status" value="2"/>
</dbReference>
<dbReference type="InterPro" id="IPR001789">
    <property type="entry name" value="Sig_transdc_resp-reg_receiver"/>
</dbReference>
<dbReference type="Proteomes" id="UP000282323">
    <property type="component" value="Unassembled WGS sequence"/>
</dbReference>
<keyword evidence="1" id="KW-0597">Phosphoprotein</keyword>
<dbReference type="PANTHER" id="PTHR44757">
    <property type="entry name" value="DIGUANYLATE CYCLASE DGCP"/>
    <property type="match status" value="1"/>
</dbReference>
<dbReference type="Gene3D" id="3.30.450.20">
    <property type="entry name" value="PAS domain"/>
    <property type="match status" value="2"/>
</dbReference>
<dbReference type="NCBIfam" id="TIGR00229">
    <property type="entry name" value="sensory_box"/>
    <property type="match status" value="2"/>
</dbReference>
<accession>A0A3N6MYU6</accession>
<reference evidence="4 5" key="1">
    <citation type="submission" date="2018-10" db="EMBL/GenBank/DDBJ databases">
        <title>Natrarchaeobius chitinivorans gen. nov., sp. nov., and Natrarchaeobius haloalkaliphilus sp. nov., alkaliphilic, chitin-utilizing haloarchaea from hypersaline alkaline lakes.</title>
        <authorList>
            <person name="Sorokin D.Y."/>
            <person name="Elcheninov A.G."/>
            <person name="Kostrikina N.A."/>
            <person name="Bale N.J."/>
            <person name="Sinninghe Damste J.S."/>
            <person name="Khijniak T.V."/>
            <person name="Kublanov I.V."/>
            <person name="Toshchakov S.V."/>
        </authorList>
    </citation>
    <scope>NUCLEOTIDE SEQUENCE [LARGE SCALE GENOMIC DNA]</scope>
    <source>
        <strain evidence="4 5">AArcht4T</strain>
    </source>
</reference>
<dbReference type="AlphaFoldDB" id="A0A3N6MYU6"/>
<protein>
    <submittedName>
        <fullName evidence="4">PAS domain S-box protein</fullName>
    </submittedName>
</protein>
<dbReference type="EMBL" id="REGA01000024">
    <property type="protein sequence ID" value="RQG90752.1"/>
    <property type="molecule type" value="Genomic_DNA"/>
</dbReference>
<organism evidence="4 5">
    <name type="scientific">Natrarchaeobius chitinivorans</name>
    <dbReference type="NCBI Taxonomy" id="1679083"/>
    <lineage>
        <taxon>Archaea</taxon>
        <taxon>Methanobacteriati</taxon>
        <taxon>Methanobacteriota</taxon>
        <taxon>Stenosarchaea group</taxon>
        <taxon>Halobacteria</taxon>
        <taxon>Halobacteriales</taxon>
        <taxon>Natrialbaceae</taxon>
        <taxon>Natrarchaeobius</taxon>
    </lineage>
</organism>
<comment type="caution">
    <text evidence="4">The sequence shown here is derived from an EMBL/GenBank/DDBJ whole genome shotgun (WGS) entry which is preliminary data.</text>
</comment>
<dbReference type="OrthoDB" id="8127at2157"/>
<dbReference type="Pfam" id="PF08448">
    <property type="entry name" value="PAS_4"/>
    <property type="match status" value="2"/>
</dbReference>
<evidence type="ECO:0000259" key="2">
    <source>
        <dbReference type="PROSITE" id="PS50110"/>
    </source>
</evidence>
<feature type="domain" description="PAS" evidence="3">
    <location>
        <begin position="271"/>
        <end position="341"/>
    </location>
</feature>
<name>A0A3N6MYU6_NATCH</name>
<dbReference type="PROSITE" id="PS50112">
    <property type="entry name" value="PAS"/>
    <property type="match status" value="2"/>
</dbReference>
<dbReference type="Gene3D" id="3.40.50.2300">
    <property type="match status" value="1"/>
</dbReference>
<feature type="domain" description="PAS" evidence="3">
    <location>
        <begin position="156"/>
        <end position="220"/>
    </location>
</feature>
<evidence type="ECO:0000313" key="4">
    <source>
        <dbReference type="EMBL" id="RQG90752.1"/>
    </source>
</evidence>
<dbReference type="GO" id="GO:0000160">
    <property type="term" value="P:phosphorelay signal transduction system"/>
    <property type="evidence" value="ECO:0007669"/>
    <property type="project" value="InterPro"/>
</dbReference>
<keyword evidence="5" id="KW-1185">Reference proteome</keyword>
<feature type="domain" description="Response regulatory" evidence="2">
    <location>
        <begin position="23"/>
        <end position="139"/>
    </location>
</feature>
<dbReference type="PROSITE" id="PS50110">
    <property type="entry name" value="RESPONSE_REGULATORY"/>
    <property type="match status" value="1"/>
</dbReference>